<comment type="caution">
    <text evidence="2">The sequence shown here is derived from an EMBL/GenBank/DDBJ whole genome shotgun (WGS) entry which is preliminary data.</text>
</comment>
<dbReference type="Proteomes" id="UP001498398">
    <property type="component" value="Unassembled WGS sequence"/>
</dbReference>
<feature type="signal peptide" evidence="1">
    <location>
        <begin position="1"/>
        <end position="17"/>
    </location>
</feature>
<accession>A0ABR1IVF8</accession>
<evidence type="ECO:0000313" key="3">
    <source>
        <dbReference type="Proteomes" id="UP001498398"/>
    </source>
</evidence>
<proteinExistence type="predicted"/>
<feature type="chain" id="PRO_5045359428" evidence="1">
    <location>
        <begin position="18"/>
        <end position="117"/>
    </location>
</feature>
<keyword evidence="1" id="KW-0732">Signal</keyword>
<name>A0ABR1IVF8_9AGAR</name>
<protein>
    <submittedName>
        <fullName evidence="2">Uncharacterized protein</fullName>
    </submittedName>
</protein>
<keyword evidence="3" id="KW-1185">Reference proteome</keyword>
<sequence>MYIILFLWFLVLNGASSQTFIPSSSWRKPNIITSPSERVDIARAALELAISHLNISDAQFDGRPFGVAGILYAQMAEFDLLTNQTKYQSDLKNYFSMAEKVRPLLLDEFVSILLLNP</sequence>
<evidence type="ECO:0000256" key="1">
    <source>
        <dbReference type="SAM" id="SignalP"/>
    </source>
</evidence>
<organism evidence="2 3">
    <name type="scientific">Marasmiellus scandens</name>
    <dbReference type="NCBI Taxonomy" id="2682957"/>
    <lineage>
        <taxon>Eukaryota</taxon>
        <taxon>Fungi</taxon>
        <taxon>Dikarya</taxon>
        <taxon>Basidiomycota</taxon>
        <taxon>Agaricomycotina</taxon>
        <taxon>Agaricomycetes</taxon>
        <taxon>Agaricomycetidae</taxon>
        <taxon>Agaricales</taxon>
        <taxon>Marasmiineae</taxon>
        <taxon>Omphalotaceae</taxon>
        <taxon>Marasmiellus</taxon>
    </lineage>
</organism>
<reference evidence="2 3" key="1">
    <citation type="submission" date="2024-01" db="EMBL/GenBank/DDBJ databases">
        <title>A draft genome for the cacao thread blight pathogen Marasmiellus scandens.</title>
        <authorList>
            <person name="Baruah I.K."/>
            <person name="Leung J."/>
            <person name="Bukari Y."/>
            <person name="Amoako-Attah I."/>
            <person name="Meinhardt L.W."/>
            <person name="Bailey B.A."/>
            <person name="Cohen S.P."/>
        </authorList>
    </citation>
    <scope>NUCLEOTIDE SEQUENCE [LARGE SCALE GENOMIC DNA]</scope>
    <source>
        <strain evidence="2 3">GH-19</strain>
    </source>
</reference>
<gene>
    <name evidence="2" type="ORF">VKT23_017240</name>
</gene>
<evidence type="ECO:0000313" key="2">
    <source>
        <dbReference type="EMBL" id="KAK7439987.1"/>
    </source>
</evidence>
<dbReference type="EMBL" id="JBANRG010000070">
    <property type="protein sequence ID" value="KAK7439987.1"/>
    <property type="molecule type" value="Genomic_DNA"/>
</dbReference>